<dbReference type="InterPro" id="IPR059018">
    <property type="entry name" value="HEAT_URB1"/>
</dbReference>
<dbReference type="STRING" id="1442368.A0A0D2FHD6"/>
<dbReference type="GeneID" id="25300956"/>
<proteinExistence type="predicted"/>
<dbReference type="InterPro" id="IPR016024">
    <property type="entry name" value="ARM-type_fold"/>
</dbReference>
<feature type="compositionally biased region" description="Basic and acidic residues" evidence="1">
    <location>
        <begin position="811"/>
        <end position="831"/>
    </location>
</feature>
<dbReference type="GO" id="GO:0000466">
    <property type="term" value="P:maturation of 5.8S rRNA from tricistronic rRNA transcript (SSU-rRNA, 5.8S rRNA, LSU-rRNA)"/>
    <property type="evidence" value="ECO:0007669"/>
    <property type="project" value="TreeGrafter"/>
</dbReference>
<dbReference type="SUPFAM" id="SSF48371">
    <property type="entry name" value="ARM repeat"/>
    <property type="match status" value="1"/>
</dbReference>
<feature type="domain" description="URB1 C-terminal" evidence="3">
    <location>
        <begin position="878"/>
        <end position="1099"/>
    </location>
</feature>
<organism evidence="5 6">
    <name type="scientific">Fonsecaea pedrosoi CBS 271.37</name>
    <dbReference type="NCBI Taxonomy" id="1442368"/>
    <lineage>
        <taxon>Eukaryota</taxon>
        <taxon>Fungi</taxon>
        <taxon>Dikarya</taxon>
        <taxon>Ascomycota</taxon>
        <taxon>Pezizomycotina</taxon>
        <taxon>Eurotiomycetes</taxon>
        <taxon>Chaetothyriomycetidae</taxon>
        <taxon>Chaetothyriales</taxon>
        <taxon>Herpotrichiellaceae</taxon>
        <taxon>Fonsecaea</taxon>
    </lineage>
</organism>
<name>A0A0D2FHD6_9EURO</name>
<dbReference type="VEuPathDB" id="FungiDB:Z517_01466"/>
<dbReference type="Pfam" id="PF26140">
    <property type="entry name" value="HEAT_URB1"/>
    <property type="match status" value="1"/>
</dbReference>
<dbReference type="GO" id="GO:0000463">
    <property type="term" value="P:maturation of LSU-rRNA from tricistronic rRNA transcript (SSU-rRNA, 5.8S rRNA, LSU-rRNA)"/>
    <property type="evidence" value="ECO:0007669"/>
    <property type="project" value="TreeGrafter"/>
</dbReference>
<gene>
    <name evidence="5" type="ORF">Z517_01466</name>
</gene>
<dbReference type="InterPro" id="IPR039844">
    <property type="entry name" value="URB1"/>
</dbReference>
<dbReference type="HOGENOM" id="CLU_009575_0_0_1"/>
<feature type="compositionally biased region" description="Acidic residues" evidence="1">
    <location>
        <begin position="1214"/>
        <end position="1230"/>
    </location>
</feature>
<evidence type="ECO:0008006" key="7">
    <source>
        <dbReference type="Google" id="ProtNLM"/>
    </source>
</evidence>
<dbReference type="EMBL" id="KN846969">
    <property type="protein sequence ID" value="KIW86072.1"/>
    <property type="molecule type" value="Genomic_DNA"/>
</dbReference>
<feature type="region of interest" description="Disordered" evidence="1">
    <location>
        <begin position="811"/>
        <end position="858"/>
    </location>
</feature>
<feature type="domain" description="URB1 central HEAT repeat" evidence="4">
    <location>
        <begin position="617"/>
        <end position="804"/>
    </location>
</feature>
<accession>A0A0D2FHD6</accession>
<evidence type="ECO:0000259" key="3">
    <source>
        <dbReference type="Pfam" id="PF16201"/>
    </source>
</evidence>
<protein>
    <recommendedName>
        <fullName evidence="7">Ribosome biogenesis protein Urb1</fullName>
    </recommendedName>
</protein>
<sequence>MSVGISEERSRKRRKVEAATITSPGQLHQILQFSPSSSPEDIKAAVDRFTDFLSNLTNEDVPDRIQHFKILKKYCDEQSSASHDQVDFPDLLSAWHNASQANAEVVLAAIPRLLTRFFETISSHVDFRDFGISLCHSLLKRDQLRIFDRALSSPRSKEHLIIPSLQLLTEIISFDGGVLATNVFSRRDLLYRRLDGILSQTPATMAQGATITAYQAALEFVLANLKYLDSASKAEFITHGKTILLAVRNLSSLPMGIVTKTLKSLETSVIGDGTLSRQIKVRSFNSGVLSALAKLYDYATSETGDPSVEVRDALQQLLMQVCTTSKGVLLGQSGWYPTGSNPEVSEQDENMIDLGLDSPFYFDDYSERIPIKNAAISAFIQNLRPESDVQQADLIVAIFKAAPELVADYFTKKQKFLVPPGDDPKWRGQFAFLFSVVQLPVPPNCGWDEKLPRTPPPLSVVIESILPRPFDRAAIGKCLRINEDIMTISAARLLTVAFEKLDSVLKLFDKASAQSHLWQQASRKLTSLFVERIPPLPDVVTTLQKLQDENEQVRSLVLECIASYHAILPSITANSKFDFGVPLGKRLQRLESDDLNTTSRDVLGTQIAHLVQIAYTSPATKWFHKTASEEVSLIVQLLRYGAQDSPTDVTKETLPVLGGVLIDKGVLNDDARTTEALILSLNATKKWQPELVTYQFLDNCISRTVQRPVKYLDQLEQAQQLLSDPKPLSLLACCVAEQWVHLLKKAEKKAIKNVAEWIARFFSALDSAGENYRVMMHLKEEMLGQSDGNEKGKEALEKAFEKQRKRPVVLPKEDVVEGDAKHPEASEHSELTPEQQQHSNLDIAENFPPPPALPTSLSGLDRWAKPDFESEVQSGRLANLIRCLVSPEPEVRLQALQILQHVIHAVQQSTYDEKTQLWLLLGELYETVKSNGFSNSTTTVTAPVHSIVAELAIHFLPVVADPSSPFYRKTNTFLLRGPQWSVPHIIPYWLKETFLTEPEMDDADIRASSNQVISGGGGNVNAQAHEIERFLGLLLNSLRTEADMDLFRRAQVFTRLFSYYLSPVCTKSARKKILRVVELATRIKGGSDTLITRTGVREWLSIAKTLRGHSGHGVAAFGKVDDEMVSWVEAVGARVAQTCDVTAVHRWEADRRIFREVEDAARLDGEVAVTGETGKRDVAYKARAGGVAEDEGESESESESQSESQSDTNTYTESETETDTDMDNDTEDKE</sequence>
<dbReference type="InterPro" id="IPR032436">
    <property type="entry name" value="URB1_C"/>
</dbReference>
<dbReference type="InterPro" id="IPR021714">
    <property type="entry name" value="URB1_N"/>
</dbReference>
<dbReference type="RefSeq" id="XP_013289880.1">
    <property type="nucleotide sequence ID" value="XM_013434426.1"/>
</dbReference>
<evidence type="ECO:0000256" key="1">
    <source>
        <dbReference type="SAM" id="MobiDB-lite"/>
    </source>
</evidence>
<dbReference type="AlphaFoldDB" id="A0A0D2FHD6"/>
<dbReference type="Pfam" id="PF16201">
    <property type="entry name" value="NopRA1"/>
    <property type="match status" value="1"/>
</dbReference>
<dbReference type="GO" id="GO:0005730">
    <property type="term" value="C:nucleolus"/>
    <property type="evidence" value="ECO:0007669"/>
    <property type="project" value="TreeGrafter"/>
</dbReference>
<dbReference type="Pfam" id="PF11707">
    <property type="entry name" value="Npa1"/>
    <property type="match status" value="1"/>
</dbReference>
<feature type="compositionally biased region" description="Acidic residues" evidence="1">
    <location>
        <begin position="1188"/>
        <end position="1200"/>
    </location>
</feature>
<dbReference type="Proteomes" id="UP000053029">
    <property type="component" value="Unassembled WGS sequence"/>
</dbReference>
<evidence type="ECO:0000259" key="4">
    <source>
        <dbReference type="Pfam" id="PF26140"/>
    </source>
</evidence>
<keyword evidence="6" id="KW-1185">Reference proteome</keyword>
<feature type="compositionally biased region" description="Low complexity" evidence="1">
    <location>
        <begin position="1201"/>
        <end position="1213"/>
    </location>
</feature>
<dbReference type="PANTHER" id="PTHR13500:SF0">
    <property type="entry name" value="NUCLEOLAR PRE-RIBOSOMAL-ASSOCIATED PROTEIN 1"/>
    <property type="match status" value="1"/>
</dbReference>
<evidence type="ECO:0000313" key="6">
    <source>
        <dbReference type="Proteomes" id="UP000053029"/>
    </source>
</evidence>
<dbReference type="OrthoDB" id="72892at2759"/>
<evidence type="ECO:0000259" key="2">
    <source>
        <dbReference type="Pfam" id="PF11707"/>
    </source>
</evidence>
<feature type="region of interest" description="Disordered" evidence="1">
    <location>
        <begin position="1178"/>
        <end position="1230"/>
    </location>
</feature>
<dbReference type="PANTHER" id="PTHR13500">
    <property type="entry name" value="NUCLEOLAR PRERIBOSOMAL-ASSOCIATED PROTEIN 1"/>
    <property type="match status" value="1"/>
</dbReference>
<feature type="compositionally biased region" description="Basic and acidic residues" evidence="1">
    <location>
        <begin position="1"/>
        <end position="10"/>
    </location>
</feature>
<reference evidence="5 6" key="1">
    <citation type="submission" date="2015-01" db="EMBL/GenBank/DDBJ databases">
        <title>The Genome Sequence of Fonsecaea pedrosoi CBS 271.37.</title>
        <authorList>
            <consortium name="The Broad Institute Genomics Platform"/>
            <person name="Cuomo C."/>
            <person name="de Hoog S."/>
            <person name="Gorbushina A."/>
            <person name="Stielow B."/>
            <person name="Teixiera M."/>
            <person name="Abouelleil A."/>
            <person name="Chapman S.B."/>
            <person name="Priest M."/>
            <person name="Young S.K."/>
            <person name="Wortman J."/>
            <person name="Nusbaum C."/>
            <person name="Birren B."/>
        </authorList>
    </citation>
    <scope>NUCLEOTIDE SEQUENCE [LARGE SCALE GENOMIC DNA]</scope>
    <source>
        <strain evidence="5 6">CBS 271.37</strain>
    </source>
</reference>
<feature type="domain" description="URB1 N-terminal" evidence="2">
    <location>
        <begin position="89"/>
        <end position="426"/>
    </location>
</feature>
<feature type="region of interest" description="Disordered" evidence="1">
    <location>
        <begin position="1"/>
        <end position="20"/>
    </location>
</feature>
<evidence type="ECO:0000313" key="5">
    <source>
        <dbReference type="EMBL" id="KIW86072.1"/>
    </source>
</evidence>